<dbReference type="EMBL" id="SNRW01000439">
    <property type="protein sequence ID" value="KAA6401140.1"/>
    <property type="molecule type" value="Genomic_DNA"/>
</dbReference>
<evidence type="ECO:0000256" key="2">
    <source>
        <dbReference type="ARBA" id="ARBA00022771"/>
    </source>
</evidence>
<dbReference type="GO" id="GO:0008270">
    <property type="term" value="F:zinc ion binding"/>
    <property type="evidence" value="ECO:0007669"/>
    <property type="project" value="UniProtKB-KW"/>
</dbReference>
<dbReference type="GO" id="GO:0000245">
    <property type="term" value="P:spliceosomal complex assembly"/>
    <property type="evidence" value="ECO:0007669"/>
    <property type="project" value="TreeGrafter"/>
</dbReference>
<evidence type="ECO:0000256" key="3">
    <source>
        <dbReference type="ARBA" id="ARBA00022833"/>
    </source>
</evidence>
<dbReference type="GO" id="GO:0005686">
    <property type="term" value="C:U2 snRNP"/>
    <property type="evidence" value="ECO:0007669"/>
    <property type="project" value="TreeGrafter"/>
</dbReference>
<sequence>MLDRENWGGKTGSGGPASEEWQNIDRKERLRKLAIETADLSKDPYFMKNYLGQFECKLCFTVHLTEANYLAHTQAKRHQENLAKIAFQKSKEQTSAAQMYNQKKKIQSIRKTAKIGIPGYTITKQQDPASKQFGLLVQIDYSQINEGIQPRYRIMSAYEQHKETPDKNFQYLLFAAEPYDTIAIKIPNWQIERGGEGEGKPYTHFDDESKIFTLSLTFKPRSDDSKDANQSKQK</sequence>
<gene>
    <name evidence="7" type="ORF">EZS28_003336</name>
</gene>
<keyword evidence="4" id="KW-0539">Nucleus</keyword>
<dbReference type="AlphaFoldDB" id="A0A5J4X1U5"/>
<dbReference type="InterPro" id="IPR052092">
    <property type="entry name" value="SF3A2"/>
</dbReference>
<keyword evidence="3" id="KW-0862">Zinc</keyword>
<organism evidence="7 8">
    <name type="scientific">Streblomastix strix</name>
    <dbReference type="NCBI Taxonomy" id="222440"/>
    <lineage>
        <taxon>Eukaryota</taxon>
        <taxon>Metamonada</taxon>
        <taxon>Preaxostyla</taxon>
        <taxon>Oxymonadida</taxon>
        <taxon>Streblomastigidae</taxon>
        <taxon>Streblomastix</taxon>
    </lineage>
</organism>
<dbReference type="Pfam" id="PF16835">
    <property type="entry name" value="SF3A2"/>
    <property type="match status" value="1"/>
</dbReference>
<evidence type="ECO:0000256" key="1">
    <source>
        <dbReference type="ARBA" id="ARBA00022723"/>
    </source>
</evidence>
<feature type="domain" description="U1-type" evidence="6">
    <location>
        <begin position="51"/>
        <end position="85"/>
    </location>
</feature>
<dbReference type="InterPro" id="IPR031781">
    <property type="entry name" value="SF3A2_dom"/>
</dbReference>
<dbReference type="GO" id="GO:0071004">
    <property type="term" value="C:U2-type prespliceosome"/>
    <property type="evidence" value="ECO:0007669"/>
    <property type="project" value="TreeGrafter"/>
</dbReference>
<protein>
    <submittedName>
        <fullName evidence="7">Putative Splicing factor 3A subunit</fullName>
    </submittedName>
</protein>
<keyword evidence="1" id="KW-0479">Metal-binding</keyword>
<dbReference type="InterPro" id="IPR003604">
    <property type="entry name" value="Matrin/U1-like-C_Znf_C2H2"/>
</dbReference>
<dbReference type="SMART" id="SM01050">
    <property type="entry name" value="CactinC_cactus"/>
    <property type="match status" value="1"/>
</dbReference>
<feature type="region of interest" description="Disordered" evidence="5">
    <location>
        <begin position="1"/>
        <end position="23"/>
    </location>
</feature>
<accession>A0A5J4X1U5</accession>
<dbReference type="PANTHER" id="PTHR23205:SF0">
    <property type="entry name" value="SPLICING FACTOR 3A SUBUNIT 2"/>
    <property type="match status" value="1"/>
</dbReference>
<comment type="caution">
    <text evidence="7">The sequence shown here is derived from an EMBL/GenBank/DDBJ whole genome shotgun (WGS) entry which is preliminary data.</text>
</comment>
<proteinExistence type="predicted"/>
<evidence type="ECO:0000259" key="6">
    <source>
        <dbReference type="SMART" id="SM00451"/>
    </source>
</evidence>
<name>A0A5J4X1U5_9EUKA</name>
<dbReference type="PANTHER" id="PTHR23205">
    <property type="entry name" value="SPLICING FACTOR 3A SUBUNIT 2"/>
    <property type="match status" value="1"/>
</dbReference>
<dbReference type="OrthoDB" id="10250970at2759"/>
<dbReference type="GO" id="GO:0003676">
    <property type="term" value="F:nucleic acid binding"/>
    <property type="evidence" value="ECO:0007669"/>
    <property type="project" value="InterPro"/>
</dbReference>
<evidence type="ECO:0000313" key="7">
    <source>
        <dbReference type="EMBL" id="KAA6401140.1"/>
    </source>
</evidence>
<evidence type="ECO:0000313" key="8">
    <source>
        <dbReference type="Proteomes" id="UP000324800"/>
    </source>
</evidence>
<dbReference type="Proteomes" id="UP000324800">
    <property type="component" value="Unassembled WGS sequence"/>
</dbReference>
<dbReference type="SMART" id="SM00451">
    <property type="entry name" value="ZnF_U1"/>
    <property type="match status" value="1"/>
</dbReference>
<dbReference type="Gene3D" id="2.60.40.2690">
    <property type="match status" value="1"/>
</dbReference>
<keyword evidence="2" id="KW-0863">Zinc-finger</keyword>
<reference evidence="7 8" key="1">
    <citation type="submission" date="2019-03" db="EMBL/GenBank/DDBJ databases">
        <title>Single cell metagenomics reveals metabolic interactions within the superorganism composed of flagellate Streblomastix strix and complex community of Bacteroidetes bacteria on its surface.</title>
        <authorList>
            <person name="Treitli S.C."/>
            <person name="Kolisko M."/>
            <person name="Husnik F."/>
            <person name="Keeling P."/>
            <person name="Hampl V."/>
        </authorList>
    </citation>
    <scope>NUCLEOTIDE SEQUENCE [LARGE SCALE GENOMIC DNA]</scope>
    <source>
        <strain evidence="7">ST1C</strain>
    </source>
</reference>
<dbReference type="GO" id="GO:0071013">
    <property type="term" value="C:catalytic step 2 spliceosome"/>
    <property type="evidence" value="ECO:0007669"/>
    <property type="project" value="TreeGrafter"/>
</dbReference>
<evidence type="ECO:0000256" key="5">
    <source>
        <dbReference type="SAM" id="MobiDB-lite"/>
    </source>
</evidence>
<evidence type="ECO:0000256" key="4">
    <source>
        <dbReference type="ARBA" id="ARBA00023242"/>
    </source>
</evidence>